<dbReference type="InterPro" id="IPR009045">
    <property type="entry name" value="Zn_M74/Hedgehog-like"/>
</dbReference>
<evidence type="ECO:0000313" key="3">
    <source>
        <dbReference type="Proteomes" id="UP000075238"/>
    </source>
</evidence>
<dbReference type="AlphaFoldDB" id="A0A142JKG4"/>
<keyword evidence="3" id="KW-1185">Reference proteome</keyword>
<evidence type="ECO:0000313" key="2">
    <source>
        <dbReference type="EMBL" id="AMR78576.1"/>
    </source>
</evidence>
<proteinExistence type="predicted"/>
<reference evidence="2 3" key="1">
    <citation type="submission" date="2016-03" db="EMBL/GenBank/DDBJ databases">
        <title>Complete genome sequence of a novel chlorpyrifos degrading bacterium, Cupriavidus nantongensis sp. X1.</title>
        <authorList>
            <person name="Fang L."/>
        </authorList>
    </citation>
    <scope>NUCLEOTIDE SEQUENCE [LARGE SCALE GENOMIC DNA]</scope>
    <source>
        <strain evidence="2 3">X1</strain>
    </source>
</reference>
<accession>A0A142JKG4</accession>
<evidence type="ECO:0000259" key="1">
    <source>
        <dbReference type="Pfam" id="PF08291"/>
    </source>
</evidence>
<feature type="domain" description="Peptidase M15A C-terminal" evidence="1">
    <location>
        <begin position="65"/>
        <end position="167"/>
    </location>
</feature>
<gene>
    <name evidence="2" type="ORF">A2G96_12950</name>
</gene>
<dbReference type="Proteomes" id="UP000075238">
    <property type="component" value="Chromosome 1"/>
</dbReference>
<dbReference type="Pfam" id="PF08291">
    <property type="entry name" value="Peptidase_M15_3"/>
    <property type="match status" value="1"/>
</dbReference>
<dbReference type="Gene3D" id="3.30.1380.10">
    <property type="match status" value="1"/>
</dbReference>
<sequence length="178" mass="19906">MLRREFLRAAVAAATIAPCVGVREALAQEVVMPSVLWLRRGKDHARIDFATPEGYRAAAYLLRDVQAGFTGSPHPALLRLLAWEQAWLSAYGYTIPFVIHSGCRVASTNSREGGVQNSRHLPNQMGVFRAVDFSTREISAEYLGRLAYLARQGGVGFYNQRDFVHNDVDEKVRAWRGK</sequence>
<dbReference type="STRING" id="1796606.A2G96_12950"/>
<dbReference type="OrthoDB" id="8968300at2"/>
<dbReference type="SUPFAM" id="SSF55166">
    <property type="entry name" value="Hedgehog/DD-peptidase"/>
    <property type="match status" value="1"/>
</dbReference>
<dbReference type="KEGG" id="cnan:A2G96_12950"/>
<protein>
    <recommendedName>
        <fullName evidence="1">Peptidase M15A C-terminal domain-containing protein</fullName>
    </recommendedName>
</protein>
<dbReference type="InterPro" id="IPR013230">
    <property type="entry name" value="Peptidase_M15A_C"/>
</dbReference>
<organism evidence="2 3">
    <name type="scientific">Cupriavidus nantongensis</name>
    <dbReference type="NCBI Taxonomy" id="1796606"/>
    <lineage>
        <taxon>Bacteria</taxon>
        <taxon>Pseudomonadati</taxon>
        <taxon>Pseudomonadota</taxon>
        <taxon>Betaproteobacteria</taxon>
        <taxon>Burkholderiales</taxon>
        <taxon>Burkholderiaceae</taxon>
        <taxon>Cupriavidus</taxon>
    </lineage>
</organism>
<name>A0A142JKG4_9BURK</name>
<dbReference type="EMBL" id="CP014844">
    <property type="protein sequence ID" value="AMR78576.1"/>
    <property type="molecule type" value="Genomic_DNA"/>
</dbReference>